<feature type="domain" description="LTD" evidence="3">
    <location>
        <begin position="644"/>
        <end position="781"/>
    </location>
</feature>
<dbReference type="SUPFAM" id="SSF56219">
    <property type="entry name" value="DNase I-like"/>
    <property type="match status" value="1"/>
</dbReference>
<feature type="domain" description="LTD" evidence="3">
    <location>
        <begin position="447"/>
        <end position="612"/>
    </location>
</feature>
<dbReference type="InterPro" id="IPR001322">
    <property type="entry name" value="Lamin_tail_dom"/>
</dbReference>
<dbReference type="Proteomes" id="UP000273898">
    <property type="component" value="Unassembled WGS sequence"/>
</dbReference>
<dbReference type="RefSeq" id="WP_121283033.1">
    <property type="nucleotide sequence ID" value="NZ_RCCK01000010.1"/>
</dbReference>
<gene>
    <name evidence="4" type="ORF">BCL90_1203</name>
    <name evidence="5" type="ORF">E3V97_14065</name>
</gene>
<accession>A0A497YA35</accession>
<feature type="region of interest" description="Disordered" evidence="1">
    <location>
        <begin position="825"/>
        <end position="852"/>
    </location>
</feature>
<dbReference type="Pfam" id="PF13585">
    <property type="entry name" value="CHU_C"/>
    <property type="match status" value="1"/>
</dbReference>
<feature type="signal peptide" evidence="2">
    <location>
        <begin position="1"/>
        <end position="20"/>
    </location>
</feature>
<proteinExistence type="predicted"/>
<dbReference type="Pfam" id="PF03372">
    <property type="entry name" value="Exo_endo_phos"/>
    <property type="match status" value="1"/>
</dbReference>
<dbReference type="InterPro" id="IPR005135">
    <property type="entry name" value="Endo/exonuclease/phosphatase"/>
</dbReference>
<dbReference type="NCBIfam" id="TIGR04131">
    <property type="entry name" value="Bac_Flav_CTERM"/>
    <property type="match status" value="1"/>
</dbReference>
<reference evidence="4 6" key="1">
    <citation type="submission" date="2018-10" db="EMBL/GenBank/DDBJ databases">
        <title>Genomic Encyclopedia of Archaeal and Bacterial Type Strains, Phase II (KMG-II): from individual species to whole genera.</title>
        <authorList>
            <person name="Goeker M."/>
        </authorList>
    </citation>
    <scope>NUCLEOTIDE SEQUENCE [LARGE SCALE GENOMIC DNA]</scope>
    <source>
        <strain evidence="4 6">DSM 19624</strain>
    </source>
</reference>
<dbReference type="InterPro" id="IPR026341">
    <property type="entry name" value="T9SS_type_B"/>
</dbReference>
<dbReference type="Gene3D" id="2.60.40.10">
    <property type="entry name" value="Immunoglobulins"/>
    <property type="match status" value="1"/>
</dbReference>
<keyword evidence="2" id="KW-0732">Signal</keyword>
<dbReference type="InterPro" id="IPR013783">
    <property type="entry name" value="Ig-like_fold"/>
</dbReference>
<dbReference type="PROSITE" id="PS51841">
    <property type="entry name" value="LTD"/>
    <property type="match status" value="2"/>
</dbReference>
<comment type="caution">
    <text evidence="4">The sequence shown here is derived from an EMBL/GenBank/DDBJ whole genome shotgun (WGS) entry which is preliminary data.</text>
</comment>
<evidence type="ECO:0000313" key="5">
    <source>
        <dbReference type="EMBL" id="TFB31704.1"/>
    </source>
</evidence>
<sequence>MKRPLLLILLFLVFSNYLSAQVSLTALNTAKSENFDGITATGTSIVAGWSALKASGTNNAAIGSALALTVYTASSNSGAAYNAGTAGAADRSLGSLASGSLTPRFGAGFQNNTGATVTSIDLSGVMEQWRTGSNATVNEKLNFEYSFNAASIADASATWLPLTGMNLNEKLITTTTAAGIDGNLPANQTAISGSITTITWADGATLYIRWTDTDDLGSDGIYTIDDFSITPKGSTTATPVLSASNTTLLFGDQNINSNSTSQSYTLGGANLTAAVSVNSTAPFFVSKDNTTFSNSISYTAGEVAASPLVYVRFSPTAGGNASSNITNTSTGASAVNVAVSGNGLSTILTVNQTAFDFGSQNTGTNSTAQSFNLSATGLTDVVNITTTAPFYLSKDNVTYSTSLVYTAAELATGKTVSARFSPTTPTAVSGNISIASTGATTQNITTTGLGTTPPAAPAHVVISEIYGGGGNSGATFKNDFIELYNPGNTAVDLTGWSVQYLNAAGTGTWAKTDLTGSIPAKSFYLVQEAVGAGGTVNLPTPDATGILTLSGTTGKVILSNSNVLLTGANPSTTAVVDKVGFGPTATGFETAPTPVISNTTSIERKASATSTAATLAIGGAEEFSGNGYDTDNNSTDFVVTAPNPQNSTIKEPTGANHLVISEVYGGGGNSGATYKNDFIELYNPTLSAVDLTGWSVQYASATGTGNWAASTLSGSIATKGFYLIQLAAGTGGTLDLPTPDKIGTLTLSGTTGKVLLSNSATPQTGANPVSANIIDKVGYGTANGFEGTAPAPATTNTSSIERKASATSNATTMGIGGTEEFVGNGYDSDENSSDFVVRSPNPQNSSVTEPASTTGPYLIVTPKTLAFSNQALNTTSASKSYVLSAGNLTNATTLTTTAPYSISKDNVTFSSTLSYSVADLATNQTVYVKFSPTAVGNASGAVLHASAGATSVSLSLTGAAVDPNQTAFSFENCTTVGSAALSDGFYQYSVTGAQTWGCTTTFGHDASDPNGAASTGNALQINGYAGGNVLNEDWLISPALNITSFNYAILSFWTRSAFAGDKLQLKISTNYTGSGNPALATWTSLDGKFPETGSDKWTKSDNIDLSAYKGSPVYVAIVYNSTTSSASRWTVDDFAVTNSSTPPAVDITTSPSSLSFGFQAVNTTSAANSFGFSAGNLTGDVTLTAPANFTLSKTSTGTYSNTITYPKAEINNTSPTVYAKFSPTVVNTSYTGNVNIATPGSANKTVAFSGNTFDIANTLEVVNWNIEWFGSPAQDPSNDVLQAANVKTIVNNLNADIYGFAEVVDTTLFRNTVLPAGYNVLFSEFGSYADNKADADYPLAQKLAFMYRTDLIKPISTLGILRDTYNPAVPATSVDGTAYKNWSSGRFPYMMQAQVKINNKLDTVYFVEIHAKANTGPTADQIDAYNRRKGGNKQLKDWLDANLAGKKVIILGDFNDVLDADKTIAPMPAGTGTSYSDFTQDASNYFPVTLPLSLAGKQSTAGFNTVIDNVIITKNLNLNYIPASAEVLDAVKNLVTNYSSTTTDHYPIKTRYLFGNGAPTIDAVANQAVCYSPENQSIASTGISAGAETTQNTTLSVTSDNANLFDVLTAAANGTDKGTITYHLKNNVSGVANITVTVMDNGGTDFGGMDKTTKTFKLTVTSTATASIAGTSAVCLNGAAQTITFTGANGTAPYTFTYNINGGTSKTVTTTATSTSVTVSAPTNVAGTFAYNLVNVKDANCGQAQTGTATVTVNALPVVSISSNKGVTISKGDALILTAAGGVQYSWTGAEITNGQNTASVTIRPKQSGTYKVTVTNASGCVSDQSISITVTEDYKLEASTVITPNGDGYNDKFIVKNIDYYPNNTLRIFDKAGRVLYTRQTYTNDWDGTINGSPLNEGTYYYIIDLGKGIGTFKGFINIIRD</sequence>
<dbReference type="EMBL" id="RCCK01000010">
    <property type="protein sequence ID" value="RLJ80433.1"/>
    <property type="molecule type" value="Genomic_DNA"/>
</dbReference>
<evidence type="ECO:0000259" key="3">
    <source>
        <dbReference type="PROSITE" id="PS51841"/>
    </source>
</evidence>
<evidence type="ECO:0000313" key="6">
    <source>
        <dbReference type="Proteomes" id="UP000273898"/>
    </source>
</evidence>
<evidence type="ECO:0000313" key="7">
    <source>
        <dbReference type="Proteomes" id="UP000297429"/>
    </source>
</evidence>
<dbReference type="SUPFAM" id="SSF74853">
    <property type="entry name" value="Lamin A/C globular tail domain"/>
    <property type="match status" value="1"/>
</dbReference>
<reference evidence="5 7" key="2">
    <citation type="submission" date="2019-03" db="EMBL/GenBank/DDBJ databases">
        <authorList>
            <person name="He R.-H."/>
        </authorList>
    </citation>
    <scope>NUCLEOTIDE SEQUENCE [LARGE SCALE GENOMIC DNA]</scope>
    <source>
        <strain evidence="5 7">DSM 19624</strain>
    </source>
</reference>
<dbReference type="EMBL" id="SOPX01000002">
    <property type="protein sequence ID" value="TFB31704.1"/>
    <property type="molecule type" value="Genomic_DNA"/>
</dbReference>
<dbReference type="Gene3D" id="3.60.10.10">
    <property type="entry name" value="Endonuclease/exonuclease/phosphatase"/>
    <property type="match status" value="1"/>
</dbReference>
<name>A0A497YA35_9SPHI</name>
<evidence type="ECO:0000256" key="1">
    <source>
        <dbReference type="SAM" id="MobiDB-lite"/>
    </source>
</evidence>
<protein>
    <submittedName>
        <fullName evidence="4">Gliding motility-associated-like protein</fullName>
    </submittedName>
    <submittedName>
        <fullName evidence="5">T9SS type B sorting domain-containing protein</fullName>
    </submittedName>
</protein>
<dbReference type="Proteomes" id="UP000297429">
    <property type="component" value="Unassembled WGS sequence"/>
</dbReference>
<dbReference type="InterPro" id="IPR036415">
    <property type="entry name" value="Lamin_tail_dom_sf"/>
</dbReference>
<evidence type="ECO:0000313" key="4">
    <source>
        <dbReference type="EMBL" id="RLJ80433.1"/>
    </source>
</evidence>
<keyword evidence="7" id="KW-1185">Reference proteome</keyword>
<dbReference type="InterPro" id="IPR036691">
    <property type="entry name" value="Endo/exonu/phosph_ase_sf"/>
</dbReference>
<dbReference type="OrthoDB" id="355609at2"/>
<dbReference type="Pfam" id="PF00932">
    <property type="entry name" value="LTD"/>
    <property type="match status" value="2"/>
</dbReference>
<feature type="chain" id="PRO_5043467325" evidence="2">
    <location>
        <begin position="21"/>
        <end position="1923"/>
    </location>
</feature>
<feature type="compositionally biased region" description="Polar residues" evidence="1">
    <location>
        <begin position="840"/>
        <end position="852"/>
    </location>
</feature>
<evidence type="ECO:0000256" key="2">
    <source>
        <dbReference type="SAM" id="SignalP"/>
    </source>
</evidence>
<dbReference type="GO" id="GO:0003824">
    <property type="term" value="F:catalytic activity"/>
    <property type="evidence" value="ECO:0007669"/>
    <property type="project" value="InterPro"/>
</dbReference>
<organism evidence="4 6">
    <name type="scientific">Pedobacter alluvionis</name>
    <dbReference type="NCBI Taxonomy" id="475253"/>
    <lineage>
        <taxon>Bacteria</taxon>
        <taxon>Pseudomonadati</taxon>
        <taxon>Bacteroidota</taxon>
        <taxon>Sphingobacteriia</taxon>
        <taxon>Sphingobacteriales</taxon>
        <taxon>Sphingobacteriaceae</taxon>
        <taxon>Pedobacter</taxon>
    </lineage>
</organism>